<name>A0ABY1K781_9BACL</name>
<dbReference type="Proteomes" id="UP000186666">
    <property type="component" value="Unassembled WGS sequence"/>
</dbReference>
<keyword evidence="2" id="KW-1185">Reference proteome</keyword>
<evidence type="ECO:0000313" key="2">
    <source>
        <dbReference type="Proteomes" id="UP000186666"/>
    </source>
</evidence>
<dbReference type="RefSeq" id="WP_068583902.1">
    <property type="nucleotide sequence ID" value="NZ_FTNK01000011.1"/>
</dbReference>
<accession>A0ABY1K781</accession>
<sequence>MILKNALNFGGRLYEAGENVKGELPLDMIEVLKEKNAFSDIDITSEEVNGEPPTLDDGVKVATASVEKSVAELEEHLKTILDVEEINALLEEENKREQPRASAIKALEKRMKEL</sequence>
<reference evidence="1 2" key="1">
    <citation type="submission" date="2017-01" db="EMBL/GenBank/DDBJ databases">
        <authorList>
            <person name="Varghese N."/>
            <person name="Submissions S."/>
        </authorList>
    </citation>
    <scope>NUCLEOTIDE SEQUENCE [LARGE SCALE GENOMIC DNA]</scope>
    <source>
        <strain evidence="1 2">ATCC 23464</strain>
    </source>
</reference>
<proteinExistence type="predicted"/>
<dbReference type="EMBL" id="FTNK01000011">
    <property type="protein sequence ID" value="SIR35415.1"/>
    <property type="molecule type" value="Genomic_DNA"/>
</dbReference>
<comment type="caution">
    <text evidence="1">The sequence shown here is derived from an EMBL/GenBank/DDBJ whole genome shotgun (WGS) entry which is preliminary data.</text>
</comment>
<organism evidence="1 2">
    <name type="scientific">Paenibacillus macquariensis</name>
    <dbReference type="NCBI Taxonomy" id="948756"/>
    <lineage>
        <taxon>Bacteria</taxon>
        <taxon>Bacillati</taxon>
        <taxon>Bacillota</taxon>
        <taxon>Bacilli</taxon>
        <taxon>Bacillales</taxon>
        <taxon>Paenibacillaceae</taxon>
        <taxon>Paenibacillus</taxon>
    </lineage>
</organism>
<gene>
    <name evidence="1" type="ORF">SAMN05421578_111171</name>
</gene>
<evidence type="ECO:0000313" key="1">
    <source>
        <dbReference type="EMBL" id="SIR35415.1"/>
    </source>
</evidence>
<protein>
    <submittedName>
        <fullName evidence="1">Uncharacterized protein</fullName>
    </submittedName>
</protein>